<organism evidence="1 2">
    <name type="scientific">Polymorphobacter multimanifer</name>
    <dbReference type="NCBI Taxonomy" id="1070431"/>
    <lineage>
        <taxon>Bacteria</taxon>
        <taxon>Pseudomonadati</taxon>
        <taxon>Pseudomonadota</taxon>
        <taxon>Alphaproteobacteria</taxon>
        <taxon>Sphingomonadales</taxon>
        <taxon>Sphingosinicellaceae</taxon>
        <taxon>Polymorphobacter</taxon>
    </lineage>
</organism>
<dbReference type="EMBL" id="JACIIV010000015">
    <property type="protein sequence ID" value="MBB6228049.1"/>
    <property type="molecule type" value="Genomic_DNA"/>
</dbReference>
<evidence type="ECO:0008006" key="3">
    <source>
        <dbReference type="Google" id="ProtNLM"/>
    </source>
</evidence>
<gene>
    <name evidence="1" type="ORF">FHS79_002234</name>
</gene>
<sequence>MENVTPLRTPRSTGAEPQVAFTRPELDRILSLYGRMVAAGLWRDYALTFGPRTASFSGFRRTAENPEARIVKDPALRLKQGEWILYGEGGVVLKRGHDLAGVLAPLERRLVKIVEG</sequence>
<protein>
    <recommendedName>
        <fullName evidence="3">DUF2794 domain-containing protein</fullName>
    </recommendedName>
</protein>
<dbReference type="InterPro" id="IPR021252">
    <property type="entry name" value="DUF2794"/>
</dbReference>
<dbReference type="RefSeq" id="WP_243452826.1">
    <property type="nucleotide sequence ID" value="NZ_BMOX01000017.1"/>
</dbReference>
<dbReference type="Pfam" id="PF10984">
    <property type="entry name" value="DUF2794"/>
    <property type="match status" value="1"/>
</dbReference>
<evidence type="ECO:0000313" key="1">
    <source>
        <dbReference type="EMBL" id="MBB6228049.1"/>
    </source>
</evidence>
<keyword evidence="2" id="KW-1185">Reference proteome</keyword>
<evidence type="ECO:0000313" key="2">
    <source>
        <dbReference type="Proteomes" id="UP000538147"/>
    </source>
</evidence>
<comment type="caution">
    <text evidence="1">The sequence shown here is derived from an EMBL/GenBank/DDBJ whole genome shotgun (WGS) entry which is preliminary data.</text>
</comment>
<dbReference type="Proteomes" id="UP000538147">
    <property type="component" value="Unassembled WGS sequence"/>
</dbReference>
<accession>A0A841L584</accession>
<proteinExistence type="predicted"/>
<name>A0A841L584_9SPHN</name>
<dbReference type="AlphaFoldDB" id="A0A841L584"/>
<reference evidence="1 2" key="1">
    <citation type="submission" date="2020-08" db="EMBL/GenBank/DDBJ databases">
        <title>Genomic Encyclopedia of Type Strains, Phase IV (KMG-IV): sequencing the most valuable type-strain genomes for metagenomic binning, comparative biology and taxonomic classification.</title>
        <authorList>
            <person name="Goeker M."/>
        </authorList>
    </citation>
    <scope>NUCLEOTIDE SEQUENCE [LARGE SCALE GENOMIC DNA]</scope>
    <source>
        <strain evidence="1 2">DSM 102189</strain>
    </source>
</reference>